<dbReference type="EMBL" id="CP098502">
    <property type="protein sequence ID" value="UTI62321.1"/>
    <property type="molecule type" value="Genomic_DNA"/>
</dbReference>
<sequence>MPSDVPVLPPLVAPEPGALGDLRRRAADVAARIAPDARRWDDEETFPQPSFERIRDAGLLGLTVPRAYGGDGLGVREACVVLEELAVGCMSSAMVAQLYLNGPPRAIATLGDEAQRRRYLPGAADGTRSFAIAISEPGAGSAATELQTCLQADGDGFRLTGEKCYITNGVTADTILVSCRLAGTTGSRGLGAVVVEAGQDGYAPPRSHPKMGGRGMSEAALAFDGVRIDPGAVIVAPDADSSRGAAIMLRQFNPERCGNAAMTLGVARAALDEARLHLRTRRQFGRELAEFQGLQWKVADMATRLEAARLLLASAASSEEDGFPAMRLTAMAKITANETAEPSSSAARRSSCSGTAATPASTRPSGATATCAACRSRAAPWRSCATSSPARSSAGASASSPDGRAHPGGAQPSSDSDSRRPLSSSIASARWTVSML</sequence>
<dbReference type="InterPro" id="IPR009100">
    <property type="entry name" value="AcylCoA_DH/oxidase_NM_dom_sf"/>
</dbReference>
<keyword evidence="5" id="KW-0560">Oxidoreductase</keyword>
<reference evidence="10 11" key="1">
    <citation type="submission" date="2022-06" db="EMBL/GenBank/DDBJ databases">
        <title>Paraconexibacter antarcticus.</title>
        <authorList>
            <person name="Kim C.S."/>
        </authorList>
    </citation>
    <scope>NUCLEOTIDE SEQUENCE [LARGE SCALE GENOMIC DNA]</scope>
    <source>
        <strain evidence="10 11">02-257</strain>
    </source>
</reference>
<evidence type="ECO:0000256" key="5">
    <source>
        <dbReference type="RuleBase" id="RU362125"/>
    </source>
</evidence>
<accession>A0ABY5DLH6</accession>
<keyword evidence="11" id="KW-1185">Reference proteome</keyword>
<evidence type="ECO:0000256" key="6">
    <source>
        <dbReference type="SAM" id="MobiDB-lite"/>
    </source>
</evidence>
<protein>
    <submittedName>
        <fullName evidence="10">Acyl-CoA dehydrogenase family protein</fullName>
    </submittedName>
</protein>
<evidence type="ECO:0000256" key="3">
    <source>
        <dbReference type="ARBA" id="ARBA00022630"/>
    </source>
</evidence>
<evidence type="ECO:0000259" key="9">
    <source>
        <dbReference type="Pfam" id="PF02771"/>
    </source>
</evidence>
<feature type="domain" description="Acyl-CoA dehydrogenase/oxidase N-terminal" evidence="9">
    <location>
        <begin position="26"/>
        <end position="126"/>
    </location>
</feature>
<gene>
    <name evidence="10" type="ORF">NBH00_13215</name>
</gene>
<dbReference type="InterPro" id="IPR013786">
    <property type="entry name" value="AcylCoA_DH/ox_N"/>
</dbReference>
<evidence type="ECO:0000259" key="7">
    <source>
        <dbReference type="Pfam" id="PF00441"/>
    </source>
</evidence>
<comment type="similarity">
    <text evidence="2 5">Belongs to the acyl-CoA dehydrogenase family.</text>
</comment>
<dbReference type="Pfam" id="PF00441">
    <property type="entry name" value="Acyl-CoA_dh_1"/>
    <property type="match status" value="1"/>
</dbReference>
<dbReference type="Proteomes" id="UP001056035">
    <property type="component" value="Chromosome"/>
</dbReference>
<dbReference type="InterPro" id="IPR009075">
    <property type="entry name" value="AcylCo_DH/oxidase_C"/>
</dbReference>
<dbReference type="Pfam" id="PF02771">
    <property type="entry name" value="Acyl-CoA_dh_N"/>
    <property type="match status" value="1"/>
</dbReference>
<comment type="cofactor">
    <cofactor evidence="1 5">
        <name>FAD</name>
        <dbReference type="ChEBI" id="CHEBI:57692"/>
    </cofactor>
</comment>
<dbReference type="InterPro" id="IPR037069">
    <property type="entry name" value="AcylCoA_DH/ox_N_sf"/>
</dbReference>
<evidence type="ECO:0000256" key="2">
    <source>
        <dbReference type="ARBA" id="ARBA00009347"/>
    </source>
</evidence>
<proteinExistence type="inferred from homology"/>
<dbReference type="InterPro" id="IPR006091">
    <property type="entry name" value="Acyl-CoA_Oxase/DH_mid-dom"/>
</dbReference>
<evidence type="ECO:0000256" key="1">
    <source>
        <dbReference type="ARBA" id="ARBA00001974"/>
    </source>
</evidence>
<dbReference type="SUPFAM" id="SSF56645">
    <property type="entry name" value="Acyl-CoA dehydrogenase NM domain-like"/>
    <property type="match status" value="1"/>
</dbReference>
<feature type="region of interest" description="Disordered" evidence="6">
    <location>
        <begin position="384"/>
        <end position="436"/>
    </location>
</feature>
<organism evidence="10 11">
    <name type="scientific">Paraconexibacter antarcticus</name>
    <dbReference type="NCBI Taxonomy" id="2949664"/>
    <lineage>
        <taxon>Bacteria</taxon>
        <taxon>Bacillati</taxon>
        <taxon>Actinomycetota</taxon>
        <taxon>Thermoleophilia</taxon>
        <taxon>Solirubrobacterales</taxon>
        <taxon>Paraconexibacteraceae</taxon>
        <taxon>Paraconexibacter</taxon>
    </lineage>
</organism>
<feature type="compositionally biased region" description="Low complexity" evidence="6">
    <location>
        <begin position="387"/>
        <end position="402"/>
    </location>
</feature>
<name>A0ABY5DLH6_9ACTN</name>
<keyword evidence="4 5" id="KW-0274">FAD</keyword>
<evidence type="ECO:0000259" key="8">
    <source>
        <dbReference type="Pfam" id="PF02770"/>
    </source>
</evidence>
<dbReference type="Gene3D" id="1.10.540.10">
    <property type="entry name" value="Acyl-CoA dehydrogenase/oxidase, N-terminal domain"/>
    <property type="match status" value="1"/>
</dbReference>
<evidence type="ECO:0000313" key="11">
    <source>
        <dbReference type="Proteomes" id="UP001056035"/>
    </source>
</evidence>
<keyword evidence="3 5" id="KW-0285">Flavoprotein</keyword>
<dbReference type="Gene3D" id="2.40.110.10">
    <property type="entry name" value="Butyryl-CoA Dehydrogenase, subunit A, domain 2"/>
    <property type="match status" value="1"/>
</dbReference>
<feature type="region of interest" description="Disordered" evidence="6">
    <location>
        <begin position="338"/>
        <end position="367"/>
    </location>
</feature>
<evidence type="ECO:0000313" key="10">
    <source>
        <dbReference type="EMBL" id="UTI62321.1"/>
    </source>
</evidence>
<dbReference type="InterPro" id="IPR046373">
    <property type="entry name" value="Acyl-CoA_Oxase/DH_mid-dom_sf"/>
</dbReference>
<feature type="domain" description="Acyl-CoA oxidase/dehydrogenase middle" evidence="8">
    <location>
        <begin position="131"/>
        <end position="226"/>
    </location>
</feature>
<feature type="domain" description="Acyl-CoA dehydrogenase/oxidase C-terminal" evidence="7">
    <location>
        <begin position="243"/>
        <end position="342"/>
    </location>
</feature>
<dbReference type="Gene3D" id="1.20.140.10">
    <property type="entry name" value="Butyryl-CoA Dehydrogenase, subunit A, domain 3"/>
    <property type="match status" value="1"/>
</dbReference>
<evidence type="ECO:0000256" key="4">
    <source>
        <dbReference type="ARBA" id="ARBA00022827"/>
    </source>
</evidence>
<feature type="compositionally biased region" description="Low complexity" evidence="6">
    <location>
        <begin position="343"/>
        <end position="358"/>
    </location>
</feature>
<dbReference type="Pfam" id="PF02770">
    <property type="entry name" value="Acyl-CoA_dh_M"/>
    <property type="match status" value="1"/>
</dbReference>
<dbReference type="InterPro" id="IPR036250">
    <property type="entry name" value="AcylCo_DH-like_C"/>
</dbReference>
<dbReference type="SUPFAM" id="SSF47203">
    <property type="entry name" value="Acyl-CoA dehydrogenase C-terminal domain-like"/>
    <property type="match status" value="1"/>
</dbReference>
<dbReference type="PANTHER" id="PTHR43884:SF12">
    <property type="entry name" value="ISOVALERYL-COA DEHYDROGENASE, MITOCHONDRIAL-RELATED"/>
    <property type="match status" value="1"/>
</dbReference>
<dbReference type="PANTHER" id="PTHR43884">
    <property type="entry name" value="ACYL-COA DEHYDROGENASE"/>
    <property type="match status" value="1"/>
</dbReference>